<protein>
    <submittedName>
        <fullName evidence="1">Uncharacterized protein</fullName>
    </submittedName>
</protein>
<proteinExistence type="predicted"/>
<dbReference type="AlphaFoldDB" id="A0A1P8JZS7"/>
<dbReference type="InterPro" id="IPR029058">
    <property type="entry name" value="AB_hydrolase_fold"/>
</dbReference>
<accession>A0A1P8JZS7</accession>
<dbReference type="OrthoDB" id="70513at2"/>
<dbReference type="EMBL" id="CP019236">
    <property type="protein sequence ID" value="APW39253.1"/>
    <property type="molecule type" value="Genomic_DNA"/>
</dbReference>
<keyword evidence="2" id="KW-1185">Reference proteome</keyword>
<dbReference type="STRING" id="1842727.RD110_20230"/>
<evidence type="ECO:0000313" key="2">
    <source>
        <dbReference type="Proteomes" id="UP000186609"/>
    </source>
</evidence>
<gene>
    <name evidence="1" type="ORF">RD110_20230</name>
</gene>
<sequence length="414" mass="44499">MTEPILVIHGVNNHDFPPFQKQVDQLQQILGQGKRLVPVYWGDLGGQSTDLADCLPAFSDGEWHVRADEGASPSLSPQAVRALVARAGPQLDNAQRADLVSGQVQPDSLVRGAPGVQPHAVRDAVADELGTTQVLQHIDDPETLAIVGRAIDAVLRDLPHGDAAPTVASPAGEFAVGGGYAVRGGDAPGEVEAVDTRALLDPVKRIAGHVLHGIDEALGRFVGNQLGRLNQDVRARLAVPISATLGDIMSYQRQPDQAQKRLRDALAQCGPDWGTQNKPISVVAHSLGGVIAFDAAVKPASEDKRLWIRSFLTFGSQAAFFHIVDPRRPELATYRRDTPVKLPPSIGRWTNLWDPMDLLAFTAGTVFRLADGSQPTDIAVQDTATELVDEKGWAHSIYWESDELASALRKTLAS</sequence>
<dbReference type="SUPFAM" id="SSF53474">
    <property type="entry name" value="alpha/beta-Hydrolases"/>
    <property type="match status" value="1"/>
</dbReference>
<organism evidence="1 2">
    <name type="scientific">Rhodoferax koreensis</name>
    <dbReference type="NCBI Taxonomy" id="1842727"/>
    <lineage>
        <taxon>Bacteria</taxon>
        <taxon>Pseudomonadati</taxon>
        <taxon>Pseudomonadota</taxon>
        <taxon>Betaproteobacteria</taxon>
        <taxon>Burkholderiales</taxon>
        <taxon>Comamonadaceae</taxon>
        <taxon>Rhodoferax</taxon>
    </lineage>
</organism>
<dbReference type="KEGG" id="rhy:RD110_20230"/>
<reference evidence="1 2" key="1">
    <citation type="submission" date="2017-01" db="EMBL/GenBank/DDBJ databases">
        <authorList>
            <person name="Mah S.A."/>
            <person name="Swanson W.J."/>
            <person name="Moy G.W."/>
            <person name="Vacquier V.D."/>
        </authorList>
    </citation>
    <scope>NUCLEOTIDE SEQUENCE [LARGE SCALE GENOMIC DNA]</scope>
    <source>
        <strain evidence="1 2">DCY110</strain>
    </source>
</reference>
<dbReference type="RefSeq" id="WP_076201500.1">
    <property type="nucleotide sequence ID" value="NZ_CP019236.1"/>
</dbReference>
<evidence type="ECO:0000313" key="1">
    <source>
        <dbReference type="EMBL" id="APW39253.1"/>
    </source>
</evidence>
<name>A0A1P8JZS7_9BURK</name>
<dbReference type="Proteomes" id="UP000186609">
    <property type="component" value="Chromosome"/>
</dbReference>